<dbReference type="PANTHER" id="PTHR22684">
    <property type="entry name" value="NULP1-RELATED"/>
    <property type="match status" value="1"/>
</dbReference>
<dbReference type="PANTHER" id="PTHR22684:SF0">
    <property type="entry name" value="RIBOSOME QUALITY CONTROL COMPLEX SUBUNIT TCF25"/>
    <property type="match status" value="1"/>
</dbReference>
<feature type="region of interest" description="Disordered" evidence="1">
    <location>
        <begin position="42"/>
        <end position="84"/>
    </location>
</feature>
<feature type="compositionally biased region" description="Basic residues" evidence="1">
    <location>
        <begin position="68"/>
        <end position="81"/>
    </location>
</feature>
<comment type="caution">
    <text evidence="2">The sequence shown here is derived from an EMBL/GenBank/DDBJ whole genome shotgun (WGS) entry which is preliminary data.</text>
</comment>
<dbReference type="Pfam" id="PF04910">
    <property type="entry name" value="Tcf25"/>
    <property type="match status" value="1"/>
</dbReference>
<evidence type="ECO:0000313" key="2">
    <source>
        <dbReference type="EMBL" id="CAH4036133.1"/>
    </source>
</evidence>
<evidence type="ECO:0008006" key="4">
    <source>
        <dbReference type="Google" id="ProtNLM"/>
    </source>
</evidence>
<evidence type="ECO:0000313" key="3">
    <source>
        <dbReference type="Proteomes" id="UP001152562"/>
    </source>
</evidence>
<dbReference type="Proteomes" id="UP001152562">
    <property type="component" value="Unassembled WGS sequence"/>
</dbReference>
<dbReference type="EMBL" id="CALOZG010000053">
    <property type="protein sequence ID" value="CAH4036133.1"/>
    <property type="molecule type" value="Genomic_DNA"/>
</dbReference>
<feature type="region of interest" description="Disordered" evidence="1">
    <location>
        <begin position="1"/>
        <end position="28"/>
    </location>
</feature>
<name>A0A9P0TVD2_PIEBR</name>
<organism evidence="2 3">
    <name type="scientific">Pieris brassicae</name>
    <name type="common">White butterfly</name>
    <name type="synonym">Large white butterfly</name>
    <dbReference type="NCBI Taxonomy" id="7116"/>
    <lineage>
        <taxon>Eukaryota</taxon>
        <taxon>Metazoa</taxon>
        <taxon>Ecdysozoa</taxon>
        <taxon>Arthropoda</taxon>
        <taxon>Hexapoda</taxon>
        <taxon>Insecta</taxon>
        <taxon>Pterygota</taxon>
        <taxon>Neoptera</taxon>
        <taxon>Endopterygota</taxon>
        <taxon>Lepidoptera</taxon>
        <taxon>Glossata</taxon>
        <taxon>Ditrysia</taxon>
        <taxon>Papilionoidea</taxon>
        <taxon>Pieridae</taxon>
        <taxon>Pierinae</taxon>
        <taxon>Pieris</taxon>
    </lineage>
</organism>
<evidence type="ECO:0000256" key="1">
    <source>
        <dbReference type="SAM" id="MobiDB-lite"/>
    </source>
</evidence>
<reference evidence="2" key="1">
    <citation type="submission" date="2022-05" db="EMBL/GenBank/DDBJ databases">
        <authorList>
            <person name="Okamura Y."/>
        </authorList>
    </citation>
    <scope>NUCLEOTIDE SEQUENCE</scope>
</reference>
<proteinExistence type="predicted"/>
<dbReference type="AlphaFoldDB" id="A0A9P0TVD2"/>
<sequence>MSTRHMRKLLGSTALPPPDESDDDDFVPLYAKKQGGTYAALELDSAPDPEVEEKMIETEEPECLSVDKKKKRNNRKNKKGKSNTFDLDEIDKSVREVNALLGEPKPQQESQKKDKRLEEENMLFSVQQKNLDSNNEMVRIFGPEDDEDEIRRQRLRKMKYQKNIVTQNMYAFTKHGLSMSINNLDKDVTYFVFDHNKEYRTLHQVFLDTIKAAQTVGGMAQVDFLFNEMHVEALLEIADRYFMVEENTRANEIIEQTIAYMQFVAHPCFSLTGRRSRLEYRYLENRAFHVALLKFAHLLSNRACHRTALEVVKALLNLDPNDPLAVIFIIDTFALRSREHKWLYDSVDYWNRNRDGEFMFNLQYSQAMCCYHLSKAKNRKVTPEEANNRLQKTLLRFPYVLIKLIEACNQAVAEEIRKCKFFNEFASLSTPQALKDLMNLYIKFTWARWREQPVLEWLTANAIEVIEKLQKNIIDEKSTMADVQNRSRLFQKWPEEIIRHLCIIKPMSNLIVEGAVPEVPTYALRTNPCPPSNTINRYNYALQRQGNMEFFQGLLRTIRPNFDNDAQN</sequence>
<protein>
    <recommendedName>
        <fullName evidence="4">Transcription factor 25</fullName>
    </recommendedName>
</protein>
<accession>A0A9P0TVD2</accession>
<dbReference type="GO" id="GO:1990112">
    <property type="term" value="C:RQC complex"/>
    <property type="evidence" value="ECO:0007669"/>
    <property type="project" value="TreeGrafter"/>
</dbReference>
<dbReference type="InterPro" id="IPR006994">
    <property type="entry name" value="TCF25/Rqc1"/>
</dbReference>
<keyword evidence="3" id="KW-1185">Reference proteome</keyword>
<gene>
    <name evidence="2" type="ORF">PIBRA_LOCUS11977</name>
</gene>